<gene>
    <name evidence="1" type="ORF">OUZ56_017282</name>
</gene>
<accession>A0ABR0ASL0</accession>
<name>A0ABR0ASL0_9CRUS</name>
<evidence type="ECO:0000313" key="1">
    <source>
        <dbReference type="EMBL" id="KAK4028104.1"/>
    </source>
</evidence>
<proteinExistence type="predicted"/>
<organism evidence="1 2">
    <name type="scientific">Daphnia magna</name>
    <dbReference type="NCBI Taxonomy" id="35525"/>
    <lineage>
        <taxon>Eukaryota</taxon>
        <taxon>Metazoa</taxon>
        <taxon>Ecdysozoa</taxon>
        <taxon>Arthropoda</taxon>
        <taxon>Crustacea</taxon>
        <taxon>Branchiopoda</taxon>
        <taxon>Diplostraca</taxon>
        <taxon>Cladocera</taxon>
        <taxon>Anomopoda</taxon>
        <taxon>Daphniidae</taxon>
        <taxon>Daphnia</taxon>
    </lineage>
</organism>
<dbReference type="Proteomes" id="UP001234178">
    <property type="component" value="Unassembled WGS sequence"/>
</dbReference>
<reference evidence="1 2" key="1">
    <citation type="journal article" date="2023" name="Nucleic Acids Res.">
        <title>The hologenome of Daphnia magna reveals possible DNA methylation and microbiome-mediated evolution of the host genome.</title>
        <authorList>
            <person name="Chaturvedi A."/>
            <person name="Li X."/>
            <person name="Dhandapani V."/>
            <person name="Marshall H."/>
            <person name="Kissane S."/>
            <person name="Cuenca-Cambronero M."/>
            <person name="Asole G."/>
            <person name="Calvet F."/>
            <person name="Ruiz-Romero M."/>
            <person name="Marangio P."/>
            <person name="Guigo R."/>
            <person name="Rago D."/>
            <person name="Mirbahai L."/>
            <person name="Eastwood N."/>
            <person name="Colbourne J.K."/>
            <person name="Zhou J."/>
            <person name="Mallon E."/>
            <person name="Orsini L."/>
        </authorList>
    </citation>
    <scope>NUCLEOTIDE SEQUENCE [LARGE SCALE GENOMIC DNA]</scope>
    <source>
        <strain evidence="1">LRV0_1</strain>
    </source>
</reference>
<sequence length="78" mass="8307">MEGPQAGCMIGSGLEGCSCEEVSASSRVLRCSTVASSDFKVDRAETYACSLVDDLLLNRSQVHLADANLRSKALDLRV</sequence>
<keyword evidence="2" id="KW-1185">Reference proteome</keyword>
<evidence type="ECO:0000313" key="2">
    <source>
        <dbReference type="Proteomes" id="UP001234178"/>
    </source>
</evidence>
<protein>
    <submittedName>
        <fullName evidence="1">Uncharacterized protein</fullName>
    </submittedName>
</protein>
<dbReference type="EMBL" id="JAOYFB010000038">
    <property type="protein sequence ID" value="KAK4028104.1"/>
    <property type="molecule type" value="Genomic_DNA"/>
</dbReference>
<comment type="caution">
    <text evidence="1">The sequence shown here is derived from an EMBL/GenBank/DDBJ whole genome shotgun (WGS) entry which is preliminary data.</text>
</comment>